<accession>A0ABW9KGS5</accession>
<dbReference type="InterPro" id="IPR005269">
    <property type="entry name" value="LOG"/>
</dbReference>
<comment type="catalytic activity">
    <reaction evidence="1">
        <text>AMP + H2O = D-ribose 5-phosphate + adenine</text>
        <dbReference type="Rhea" id="RHEA:20129"/>
        <dbReference type="ChEBI" id="CHEBI:15377"/>
        <dbReference type="ChEBI" id="CHEBI:16708"/>
        <dbReference type="ChEBI" id="CHEBI:78346"/>
        <dbReference type="ChEBI" id="CHEBI:456215"/>
        <dbReference type="EC" id="3.2.2.4"/>
    </reaction>
</comment>
<dbReference type="EC" id="3.2.2.n1" evidence="3"/>
<proteinExistence type="inferred from homology"/>
<organism evidence="4 5">
    <name type="scientific">Terriglobus aquaticus</name>
    <dbReference type="NCBI Taxonomy" id="940139"/>
    <lineage>
        <taxon>Bacteria</taxon>
        <taxon>Pseudomonadati</taxon>
        <taxon>Acidobacteriota</taxon>
        <taxon>Terriglobia</taxon>
        <taxon>Terriglobales</taxon>
        <taxon>Acidobacteriaceae</taxon>
        <taxon>Terriglobus</taxon>
    </lineage>
</organism>
<evidence type="ECO:0000313" key="4">
    <source>
        <dbReference type="EMBL" id="MFN2974713.1"/>
    </source>
</evidence>
<dbReference type="NCBIfam" id="TIGR00730">
    <property type="entry name" value="Rossman fold protein, TIGR00730 family"/>
    <property type="match status" value="1"/>
</dbReference>
<name>A0ABW9KGS5_9BACT</name>
<dbReference type="RefSeq" id="WP_399262205.1">
    <property type="nucleotide sequence ID" value="NZ_BAABBH010000001.1"/>
</dbReference>
<sequence length="217" mass="23309">MFPVVSRSRNGHPLCWCHASSHTLCVFCSSAMGARPEFGDAARLLGQALAKRNIGLVYGGARVGLMGAVADSTMQHGGKVIGVIPHVLVDRELSNEGLTELHVVDTMHTRKALMAERSDAFLVLPGGYGTFEEMFEVLTWQSIRLHTKPVCLLNVSGFYDGLIAFLDTCVSEGVLRPAARANLLLAETVENALDLLTEHVNAGEAATPLRPEATADI</sequence>
<dbReference type="InterPro" id="IPR031100">
    <property type="entry name" value="LOG_fam"/>
</dbReference>
<dbReference type="PANTHER" id="PTHR31223">
    <property type="entry name" value="LOG FAMILY PROTEIN YJL055W"/>
    <property type="match status" value="1"/>
</dbReference>
<comment type="similarity">
    <text evidence="2 3">Belongs to the LOG family.</text>
</comment>
<dbReference type="Pfam" id="PF03641">
    <property type="entry name" value="Lysine_decarbox"/>
    <property type="match status" value="1"/>
</dbReference>
<keyword evidence="5" id="KW-1185">Reference proteome</keyword>
<dbReference type="Proteomes" id="UP001634747">
    <property type="component" value="Unassembled WGS sequence"/>
</dbReference>
<evidence type="ECO:0000256" key="1">
    <source>
        <dbReference type="ARBA" id="ARBA00000274"/>
    </source>
</evidence>
<comment type="caution">
    <text evidence="4">The sequence shown here is derived from an EMBL/GenBank/DDBJ whole genome shotgun (WGS) entry which is preliminary data.</text>
</comment>
<dbReference type="PANTHER" id="PTHR31223:SF70">
    <property type="entry name" value="LOG FAMILY PROTEIN YJL055W"/>
    <property type="match status" value="1"/>
</dbReference>
<keyword evidence="3" id="KW-0378">Hydrolase</keyword>
<dbReference type="Gene3D" id="3.40.50.450">
    <property type="match status" value="1"/>
</dbReference>
<gene>
    <name evidence="4" type="ORF">ACK2TP_02970</name>
</gene>
<protein>
    <recommendedName>
        <fullName evidence="3">Cytokinin riboside 5'-monophosphate phosphoribohydrolase</fullName>
        <ecNumber evidence="3">3.2.2.n1</ecNumber>
    </recommendedName>
</protein>
<dbReference type="EMBL" id="JBJYXY010000001">
    <property type="protein sequence ID" value="MFN2974713.1"/>
    <property type="molecule type" value="Genomic_DNA"/>
</dbReference>
<reference evidence="4 5" key="1">
    <citation type="submission" date="2024-12" db="EMBL/GenBank/DDBJ databases">
        <authorList>
            <person name="Lee Y."/>
        </authorList>
    </citation>
    <scope>NUCLEOTIDE SEQUENCE [LARGE SCALE GENOMIC DNA]</scope>
    <source>
        <strain evidence="4 5">03SUJ4</strain>
    </source>
</reference>
<evidence type="ECO:0000256" key="2">
    <source>
        <dbReference type="ARBA" id="ARBA00006763"/>
    </source>
</evidence>
<evidence type="ECO:0000313" key="5">
    <source>
        <dbReference type="Proteomes" id="UP001634747"/>
    </source>
</evidence>
<keyword evidence="3" id="KW-0203">Cytokinin biosynthesis</keyword>
<evidence type="ECO:0000256" key="3">
    <source>
        <dbReference type="RuleBase" id="RU363015"/>
    </source>
</evidence>
<dbReference type="SUPFAM" id="SSF102405">
    <property type="entry name" value="MCP/YpsA-like"/>
    <property type="match status" value="1"/>
</dbReference>